<proteinExistence type="predicted"/>
<evidence type="ECO:0000259" key="7">
    <source>
        <dbReference type="PROSITE" id="PS50110"/>
    </source>
</evidence>
<feature type="domain" description="PAS" evidence="8">
    <location>
        <begin position="118"/>
        <end position="194"/>
    </location>
</feature>
<dbReference type="InterPro" id="IPR001789">
    <property type="entry name" value="Sig_transdc_resp-reg_receiver"/>
</dbReference>
<dbReference type="InterPro" id="IPR013655">
    <property type="entry name" value="PAS_fold_3"/>
</dbReference>
<dbReference type="Pfam" id="PF00512">
    <property type="entry name" value="HisKA"/>
    <property type="match status" value="1"/>
</dbReference>
<feature type="domain" description="Histidine kinase" evidence="6">
    <location>
        <begin position="1159"/>
        <end position="1381"/>
    </location>
</feature>
<dbReference type="InterPro" id="IPR005467">
    <property type="entry name" value="His_kinase_dom"/>
</dbReference>
<dbReference type="SMART" id="SM00091">
    <property type="entry name" value="PAS"/>
    <property type="match status" value="5"/>
</dbReference>
<dbReference type="InterPro" id="IPR003594">
    <property type="entry name" value="HATPase_dom"/>
</dbReference>
<dbReference type="EMBL" id="JAHLQN010000001">
    <property type="protein sequence ID" value="MBU5627298.1"/>
    <property type="molecule type" value="Genomic_DNA"/>
</dbReference>
<reference evidence="10 11" key="1">
    <citation type="submission" date="2021-06" db="EMBL/GenBank/DDBJ databases">
        <authorList>
            <person name="Sun Q."/>
            <person name="Li D."/>
        </authorList>
    </citation>
    <scope>NUCLEOTIDE SEQUENCE [LARGE SCALE GENOMIC DNA]</scope>
    <source>
        <strain evidence="10 11">MSJ-2</strain>
    </source>
</reference>
<comment type="caution">
    <text evidence="10">The sequence shown here is derived from an EMBL/GenBank/DDBJ whole genome shotgun (WGS) entry which is preliminary data.</text>
</comment>
<dbReference type="NCBIfam" id="TIGR00229">
    <property type="entry name" value="sensory_box"/>
    <property type="match status" value="1"/>
</dbReference>
<feature type="domain" description="PAS" evidence="8">
    <location>
        <begin position="250"/>
        <end position="325"/>
    </location>
</feature>
<dbReference type="Pfam" id="PF02518">
    <property type="entry name" value="HATPase_c"/>
    <property type="match status" value="1"/>
</dbReference>
<dbReference type="PROSITE" id="PS50113">
    <property type="entry name" value="PAC"/>
    <property type="match status" value="1"/>
</dbReference>
<feature type="domain" description="Response regulatory" evidence="7">
    <location>
        <begin position="1408"/>
        <end position="1529"/>
    </location>
</feature>
<keyword evidence="11" id="KW-1185">Reference proteome</keyword>
<dbReference type="SMART" id="SM00388">
    <property type="entry name" value="HisKA"/>
    <property type="match status" value="1"/>
</dbReference>
<dbReference type="CDD" id="cd17546">
    <property type="entry name" value="REC_hyHK_CKI1_RcsC-like"/>
    <property type="match status" value="1"/>
</dbReference>
<evidence type="ECO:0000259" key="6">
    <source>
        <dbReference type="PROSITE" id="PS50109"/>
    </source>
</evidence>
<feature type="domain" description="PAS" evidence="8">
    <location>
        <begin position="373"/>
        <end position="449"/>
    </location>
</feature>
<gene>
    <name evidence="10" type="ORF">KQI82_10300</name>
</gene>
<dbReference type="InterPro" id="IPR003661">
    <property type="entry name" value="HisK_dim/P_dom"/>
</dbReference>
<accession>A0ABS6FB41</accession>
<evidence type="ECO:0000313" key="10">
    <source>
        <dbReference type="EMBL" id="MBU5627298.1"/>
    </source>
</evidence>
<dbReference type="Pfam" id="PF08447">
    <property type="entry name" value="PAS_3"/>
    <property type="match status" value="4"/>
</dbReference>
<evidence type="ECO:0000256" key="5">
    <source>
        <dbReference type="PROSITE-ProRule" id="PRU00169"/>
    </source>
</evidence>
<evidence type="ECO:0000259" key="9">
    <source>
        <dbReference type="PROSITE" id="PS50113"/>
    </source>
</evidence>
<keyword evidence="4" id="KW-0418">Kinase</keyword>
<dbReference type="Pfam" id="PF13188">
    <property type="entry name" value="PAS_8"/>
    <property type="match status" value="1"/>
</dbReference>
<name>A0ABS6FB41_9FIRM</name>
<dbReference type="CDD" id="cd00130">
    <property type="entry name" value="PAS"/>
    <property type="match status" value="3"/>
</dbReference>
<evidence type="ECO:0000313" key="11">
    <source>
        <dbReference type="Proteomes" id="UP000787672"/>
    </source>
</evidence>
<organism evidence="10 11">
    <name type="scientific">Dysosmobacter acutus</name>
    <dbReference type="NCBI Taxonomy" id="2841504"/>
    <lineage>
        <taxon>Bacteria</taxon>
        <taxon>Bacillati</taxon>
        <taxon>Bacillota</taxon>
        <taxon>Clostridia</taxon>
        <taxon>Eubacteriales</taxon>
        <taxon>Oscillospiraceae</taxon>
        <taxon>Dysosmobacter</taxon>
    </lineage>
</organism>
<evidence type="ECO:0000256" key="2">
    <source>
        <dbReference type="ARBA" id="ARBA00012438"/>
    </source>
</evidence>
<dbReference type="PROSITE" id="PS50112">
    <property type="entry name" value="PAS"/>
    <property type="match status" value="3"/>
</dbReference>
<evidence type="ECO:0000256" key="4">
    <source>
        <dbReference type="ARBA" id="ARBA00022777"/>
    </source>
</evidence>
<dbReference type="CDD" id="cd16922">
    <property type="entry name" value="HATPase_EvgS-ArcB-TorS-like"/>
    <property type="match status" value="1"/>
</dbReference>
<dbReference type="InterPro" id="IPR000014">
    <property type="entry name" value="PAS"/>
</dbReference>
<dbReference type="SMART" id="SM00387">
    <property type="entry name" value="HATPase_c"/>
    <property type="match status" value="1"/>
</dbReference>
<evidence type="ECO:0000259" key="8">
    <source>
        <dbReference type="PROSITE" id="PS50112"/>
    </source>
</evidence>
<feature type="modified residue" description="4-aspartylphosphate" evidence="5">
    <location>
        <position position="1460"/>
    </location>
</feature>
<protein>
    <recommendedName>
        <fullName evidence="2">histidine kinase</fullName>
        <ecNumber evidence="2">2.7.13.3</ecNumber>
    </recommendedName>
</protein>
<dbReference type="EC" id="2.7.13.3" evidence="2"/>
<dbReference type="SMART" id="SM00448">
    <property type="entry name" value="REC"/>
    <property type="match status" value="1"/>
</dbReference>
<comment type="catalytic activity">
    <reaction evidence="1">
        <text>ATP + protein L-histidine = ADP + protein N-phospho-L-histidine.</text>
        <dbReference type="EC" id="2.7.13.3"/>
    </reaction>
</comment>
<dbReference type="Proteomes" id="UP000787672">
    <property type="component" value="Unassembled WGS sequence"/>
</dbReference>
<dbReference type="PROSITE" id="PS50110">
    <property type="entry name" value="RESPONSE_REGULATORY"/>
    <property type="match status" value="1"/>
</dbReference>
<dbReference type="PROSITE" id="PS50109">
    <property type="entry name" value="HIS_KIN"/>
    <property type="match status" value="1"/>
</dbReference>
<dbReference type="PANTHER" id="PTHR43047">
    <property type="entry name" value="TWO-COMPONENT HISTIDINE PROTEIN KINASE"/>
    <property type="match status" value="1"/>
</dbReference>
<dbReference type="InterPro" id="IPR000700">
    <property type="entry name" value="PAS-assoc_C"/>
</dbReference>
<sequence length="1533" mass="172525">MEQLSAVLDNVPAAVFVSAVNDRRLLYFNRLAREMFPQTGRAAAACYTVAGFEEVCPFCRSGKMSRSELLVREYHHPVDHRIYQLSGKLIDWAGEEAHIEYILDITERKREEEALKRSEREMSETFDSISCGLCIYQIRGSNISPLFHNRAFYELMGYSEENIRQVEQATNYLNVHPEDVEPLRQKLNVLFEKDGIMRDTYRLWNDREQEYRWIHLEGTLQTRTDGRKLLYGVYSDVSEQERLKKELTSANDKMEDIINAIPGGVAIYKVSDIFKTVYFSDGVAELSGYTVEEYRELIREDAARLTYPEDSAMVVEKLREAIRNHTVADFKFRKQHRDGHVVWVHIQARQIGEEDGFPLLQCVFHNISALEKTQRELDHLINSIPGGIVSYRVENGQFIPVFFTDGTAELAGFSREEYEKQCPSDALEFIYEQDRPRVRAAALAAVESGEVLDISYRTRHKNGNLVWIHLNGRRIGPVSKSSQFYAVLTNMLSDVSTLTNEKADGVYVVDRDTYELLYVNESKKLAVSGDVRVGSTCHAAIHGLGAPCGFCPLRTYGPDEQEHEITVENTGLVYTARVKESVWNGIPAYIMFLRDVTEEVHARQEKERMELYFQTLVRNLPGGIAVLRCTRSGGMTPEYISEGFASLLQMTVKEAEELYRKNAFAGIHPDDVENCRARIEAFFQSGEEHCELSPRFKRSDGSYVWIRVHISLPKGPDGIQRLYCVYTDINQLVAEKEQMARQYEELILQHYRTPGPDTLVLGHCNITQNRILDIQDFTESGLLEIFGREREAFFTGIAGLIVNEEERQAFLGTYLNAPSLNAFARGDTERIQRSFIQLPRESKGRYAEIQMNMVETPDTGDITGILSVTEVTDQAISEQILRRLSVTSHDYVIDLDLNRDFYVVLTCNENASLLPAPEGCHSERVAFMAGSVVVPKDREVYARAMDPDEMMRRLRESGTYTVAYSVEDESGAIRTKNMTISAIDLRLGRVSLVCTDITSSVREQQNLLSMLAYTFELAGMIDIRDNSFVMYTREMILENLPPFVSDDYCVTQVGFAKAYVEESRADARRQFSLKTMLKRLDETPSGYEFVLPFREKGQEELRYKQINVLWGDRGHETICMVRADVTEALAAELQAKSALEKALASAKEANQAKSDFLSSMSHDIRTPMNAIMGMTALAPAHLDDRVWMEDCLQKISISSKHLLSLINDVLDMSRIERGQLTLNPVPLSISELTEHLSAMMEPQAEKAGIMFSVSTRDISHPVFRGDSLRIDQTLINLLSNAMKFTPEGGRVELLVEEIPPVVEGAVRYRFTISDTGIGMSEQFLQVIFDPFARDGSAARIEGTGLGLSIVHGLVELMGGRISVKSKPGEGSTFRVEIEFEAASEQDGSPLDTRGAAEHNGDALFCGRRFLVAEDNALNAEILFEILQGFGAKLVVEPDGAQAVRAFRAAAQGYYDAILMDIQMPNMNGYEASRAIRAMERPDAKAIPIIALTANAFAEDIQAAADAGMTAHVSKPIDVAVLQATLGRALGNEN</sequence>
<dbReference type="Pfam" id="PF00072">
    <property type="entry name" value="Response_reg"/>
    <property type="match status" value="1"/>
</dbReference>
<dbReference type="SMART" id="SM00086">
    <property type="entry name" value="PAC"/>
    <property type="match status" value="4"/>
</dbReference>
<evidence type="ECO:0000256" key="1">
    <source>
        <dbReference type="ARBA" id="ARBA00000085"/>
    </source>
</evidence>
<keyword evidence="5" id="KW-0597">Phosphoprotein</keyword>
<dbReference type="CDD" id="cd00082">
    <property type="entry name" value="HisKA"/>
    <property type="match status" value="1"/>
</dbReference>
<evidence type="ECO:0000256" key="3">
    <source>
        <dbReference type="ARBA" id="ARBA00022679"/>
    </source>
</evidence>
<feature type="domain" description="PAC" evidence="9">
    <location>
        <begin position="328"/>
        <end position="379"/>
    </location>
</feature>
<dbReference type="PANTHER" id="PTHR43047:SF64">
    <property type="entry name" value="HISTIDINE KINASE CONTAINING CHEY-HOMOLOGOUS RECEIVER DOMAIN AND PAS DOMAIN-RELATED"/>
    <property type="match status" value="1"/>
</dbReference>
<keyword evidence="3" id="KW-0808">Transferase</keyword>
<dbReference type="InterPro" id="IPR001610">
    <property type="entry name" value="PAC"/>
</dbReference>